<evidence type="ECO:0000256" key="2">
    <source>
        <dbReference type="SAM" id="SignalP"/>
    </source>
</evidence>
<accession>A0A518B5Q8</accession>
<keyword evidence="2" id="KW-0732">Signal</keyword>
<name>A0A518B5Q8_9BACT</name>
<feature type="chain" id="PRO_5021900991" description="MG2 domain protein" evidence="2">
    <location>
        <begin position="19"/>
        <end position="2296"/>
    </location>
</feature>
<dbReference type="KEGG" id="knv:Pan216_31710"/>
<keyword evidence="1" id="KW-1133">Transmembrane helix</keyword>
<dbReference type="EMBL" id="CP036279">
    <property type="protein sequence ID" value="QDU62304.1"/>
    <property type="molecule type" value="Genomic_DNA"/>
</dbReference>
<dbReference type="Proteomes" id="UP000317093">
    <property type="component" value="Chromosome"/>
</dbReference>
<feature type="transmembrane region" description="Helical" evidence="1">
    <location>
        <begin position="2248"/>
        <end position="2268"/>
    </location>
</feature>
<dbReference type="RefSeq" id="WP_145258957.1">
    <property type="nucleotide sequence ID" value="NZ_CP036279.1"/>
</dbReference>
<keyword evidence="1" id="KW-0472">Membrane</keyword>
<dbReference type="OrthoDB" id="218681at2"/>
<gene>
    <name evidence="3" type="ORF">Pan216_31710</name>
</gene>
<evidence type="ECO:0008006" key="5">
    <source>
        <dbReference type="Google" id="ProtNLM"/>
    </source>
</evidence>
<organism evidence="3 4">
    <name type="scientific">Kolteria novifilia</name>
    <dbReference type="NCBI Taxonomy" id="2527975"/>
    <lineage>
        <taxon>Bacteria</taxon>
        <taxon>Pseudomonadati</taxon>
        <taxon>Planctomycetota</taxon>
        <taxon>Planctomycetia</taxon>
        <taxon>Kolteriales</taxon>
        <taxon>Kolteriaceae</taxon>
        <taxon>Kolteria</taxon>
    </lineage>
</organism>
<protein>
    <recommendedName>
        <fullName evidence="5">MG2 domain protein</fullName>
    </recommendedName>
</protein>
<evidence type="ECO:0000256" key="1">
    <source>
        <dbReference type="SAM" id="Phobius"/>
    </source>
</evidence>
<keyword evidence="4" id="KW-1185">Reference proteome</keyword>
<sequence precursor="true">MVALVAAALVLLVSSAGAQEQETEEAARLPLQWIYLPINQLGDFLPDDQVTRTLTKQEFDRLVKTFLERLAKSDSAVPVSADLRASFDPKTGRLVGEGMWTVPRTKAEQFIFGPWNLLVRSISARGESLTWGMKTDGELLIRSNAPLKEPIKIAWEVGPRLRRDDSWLFDLRIPSCAMSSLTLRLPKGWRLRANDERMMVDRVDGDWRLYCGGESWIRIELLPPRKKGERVVSSALTWTSDAVYTINPTGTRVSMEILFESLYQPVEQVTLLADQDLRIRDLRASIPAQWKRQKSADGSVRWVASFRRPPFGAFRVALDADLPTVTHARWSTPVVGVANALPRGSRLTYRVAPSLRMATVRTGTFRQQFARLNQDNYYVLSLLGPGGVMPIASAVELSDSDVVDGSRLAELLSNPNAKGNSRALDRIRSLLPASLRARLSKESKEPSLGAALLAAINQMIRRRDLDDGKAFVNLRSESGVASTQEAPSAGMVAWHGRQLLDAAFSGIIRPFHSSVPVLELVPTSADVDAQVRSLLEVGDQQETLTAEVTWRCLSGVLHQPSVSIPNGWEVTRITSETPQDLLSHRMETTPEGSVVTLVLTRGIPAGGSIRAWIEMAPVVPTPVSSEHEREIALPVARPQYVNPAHGNLYTIWFSPNLRFTTEGLPPDESSMVESASAKPLPEGSVYTFRYFTQLGEGRVRVERATTRLVATLTETVTYRSDAYDFVLEIDVESDGEDLRVVTLESNEALPEDVRWEVDGEPVAVEPRAPPRQSDPHVYVLTLTPSPRGRVAITARWEKSDSQASVPLIAVRDAGSFTGRVDVASALNRPIDVVAKGVSAKGQRKNTTSSHSMRGAQPFWSTTYSRLPVDARVELRPPGDPPAVDPTTPAGTVEMDCRSLLASDRAYHRVNLRLDVVRLGDLTLRLGREVTLWDIRLDGHSLVPDTSDEERLVVADLSPGVYQLELFVGGPLASRWGVWMPTLPLSVEGWTTTTARWEVATEEIARVWESRGLAAYTEAPLDSVSLLGWRSHDTDLALPTAQKVHRFALLDPESVSAVRLALLPESLTKRLGRLAALVCGLVVLFVARLWSSSVCRVGLGMALTGTLVLSLLGSELGELAASLGWASSLAFAALIMLKHPVAKRWLVVGMVLVCFAIPRSPARAAEPGTASTSEPPGKVLVPFDPTDLQKDLDQVVVSEKLLRRLGEEGKNPKGSIVITKASYEGTREMTDRIKWTARLEVTSYGEDDQDSVAISLPFQEVQPLSVEVSPESPPAPMGLNAGLDVSVASQGRSTIVIRFLTPVGRSGITRSVDFDIPPAPANELKLTIDGEAIELLPETLPTDLRVKPANKAATIVGRFGPDRRIRLRWRSVDPDSAGPAKVDATALVLQDVAAHTRDLVAYYEYLVTEGSVDHLSISLPDDVVIRRVDADGLRDWRVVTDPDKTTQPGKLSSPGTRHLMIDLDAPTSGIIHVRLHGLVAALRSTVVDLSVPSPEGVNDFDGMLAVRVPPGWSVGDAQWNGTRRALVREFEEAWLLQESLARERSDNQSELGLGIDKAVSFQGVPGRGILRIRTPRASWSVEQTVTLEPEPRLGIMRVGALLRLKVTSGKMFQAKMRLPKGFTVSRVVGKGLHHWSVKDRVLTVRSEDGLDSSEDGSSADWDLRVEGRRRLVASGEDGERRFSSLVSDFDWIGADQVSSTWRLAPPSGWVMTVATPVDAVIEEGPDDLPMVKSDGPNPSFTVMLVATPPRLTVENTTVVALTDESLSIRGSINLDILQGALREIGFSVPESIARLIRWDASSLKLVKSPRSGDGGIALFRASPPIQSPVTLHWQATVEFQPPFRFKIPRVTPVGRLAEKDRLIIANDSALRLSLEETEGLTPVPSTDRKFLADAQLSDKAELLSYRASDDDWKLELSLAPPDQALSYRAWQTDVDLVDDPLGRARGGSRWQLLGQSHGHVDIELDKPLQAERLLLDGQSIPYERTEKGIRFPVFPDSRWREVVLTWTMPSLTDRARLPWLVGAQEHDVLVRIDRRSATPEKSSDMSLARLSWLSKKAERGLEQARDRLDAVSANPTSENWRAFEREMMLSARAEVELRETLTDWDTDHSGAADGKLPVAFRDTRKTMRSLQRRFSQLQREAETLPGYRTVAPRAGANALLRGAPELDSRSNDTLLELPGPLAEIPIASSRSVLTSVGRADKRMLHAGTALVGLLLVLASGLKWRVRLYWPALTAGLGVAWLVVGRVELVGVLLLALSLIAAWLTVRGWFRPAIIGEDLCDSTIAQLSRSRFMEIAAE</sequence>
<evidence type="ECO:0000313" key="4">
    <source>
        <dbReference type="Proteomes" id="UP000317093"/>
    </source>
</evidence>
<feature type="signal peptide" evidence="2">
    <location>
        <begin position="1"/>
        <end position="18"/>
    </location>
</feature>
<feature type="transmembrane region" description="Helical" evidence="1">
    <location>
        <begin position="2202"/>
        <end position="2219"/>
    </location>
</feature>
<evidence type="ECO:0000313" key="3">
    <source>
        <dbReference type="EMBL" id="QDU62304.1"/>
    </source>
</evidence>
<reference evidence="3 4" key="1">
    <citation type="submission" date="2019-02" db="EMBL/GenBank/DDBJ databases">
        <title>Deep-cultivation of Planctomycetes and their phenomic and genomic characterization uncovers novel biology.</title>
        <authorList>
            <person name="Wiegand S."/>
            <person name="Jogler M."/>
            <person name="Boedeker C."/>
            <person name="Pinto D."/>
            <person name="Vollmers J."/>
            <person name="Rivas-Marin E."/>
            <person name="Kohn T."/>
            <person name="Peeters S.H."/>
            <person name="Heuer A."/>
            <person name="Rast P."/>
            <person name="Oberbeckmann S."/>
            <person name="Bunk B."/>
            <person name="Jeske O."/>
            <person name="Meyerdierks A."/>
            <person name="Storesund J.E."/>
            <person name="Kallscheuer N."/>
            <person name="Luecker S."/>
            <person name="Lage O.M."/>
            <person name="Pohl T."/>
            <person name="Merkel B.J."/>
            <person name="Hornburger P."/>
            <person name="Mueller R.-W."/>
            <person name="Bruemmer F."/>
            <person name="Labrenz M."/>
            <person name="Spormann A.M."/>
            <person name="Op den Camp H."/>
            <person name="Overmann J."/>
            <person name="Amann R."/>
            <person name="Jetten M.S.M."/>
            <person name="Mascher T."/>
            <person name="Medema M.H."/>
            <person name="Devos D.P."/>
            <person name="Kaster A.-K."/>
            <person name="Ovreas L."/>
            <person name="Rohde M."/>
            <person name="Galperin M.Y."/>
            <person name="Jogler C."/>
        </authorList>
    </citation>
    <scope>NUCLEOTIDE SEQUENCE [LARGE SCALE GENOMIC DNA]</scope>
    <source>
        <strain evidence="3 4">Pan216</strain>
    </source>
</reference>
<feature type="transmembrane region" description="Helical" evidence="1">
    <location>
        <begin position="2226"/>
        <end position="2242"/>
    </location>
</feature>
<proteinExistence type="predicted"/>
<keyword evidence="1" id="KW-0812">Transmembrane</keyword>